<gene>
    <name evidence="2" type="ORF">SVIO_007520</name>
</gene>
<organism evidence="2 3">
    <name type="scientific">Streptomyces violaceusniger</name>
    <dbReference type="NCBI Taxonomy" id="68280"/>
    <lineage>
        <taxon>Bacteria</taxon>
        <taxon>Bacillati</taxon>
        <taxon>Actinomycetota</taxon>
        <taxon>Actinomycetes</taxon>
        <taxon>Kitasatosporales</taxon>
        <taxon>Streptomycetaceae</taxon>
        <taxon>Streptomyces</taxon>
        <taxon>Streptomyces violaceusniger group</taxon>
    </lineage>
</organism>
<name>A0A4D4KWA3_STRVO</name>
<reference evidence="2 3" key="1">
    <citation type="journal article" date="2020" name="Int. J. Syst. Evol. Microbiol.">
        <title>Reclassification of Streptomyces castelarensis and Streptomyces sporoclivatus as later heterotypic synonyms of Streptomyces antimycoticus.</title>
        <authorList>
            <person name="Komaki H."/>
            <person name="Tamura T."/>
        </authorList>
    </citation>
    <scope>NUCLEOTIDE SEQUENCE [LARGE SCALE GENOMIC DNA]</scope>
    <source>
        <strain evidence="2 3">NBRC 13459</strain>
    </source>
</reference>
<keyword evidence="3" id="KW-1185">Reference proteome</keyword>
<accession>A0A4D4KWA3</accession>
<evidence type="ECO:0000313" key="3">
    <source>
        <dbReference type="Proteomes" id="UP000301309"/>
    </source>
</evidence>
<sequence length="131" mass="13551">MERAKPTMASPSTVSTTVRVSRTSNGRVQSTVGWSERGTATASVLFCRQTGQTIGASAFGAIVNGVLAARLVGMGDLDSVTRALHAGTAPEVARRAVSDAVRTVYLGAGCAAALPFLVLLFLAPRRFPATD</sequence>
<dbReference type="Proteomes" id="UP000301309">
    <property type="component" value="Unassembled WGS sequence"/>
</dbReference>
<comment type="caution">
    <text evidence="2">The sequence shown here is derived from an EMBL/GenBank/DDBJ whole genome shotgun (WGS) entry which is preliminary data.</text>
</comment>
<evidence type="ECO:0000256" key="1">
    <source>
        <dbReference type="SAM" id="Phobius"/>
    </source>
</evidence>
<keyword evidence="1" id="KW-1133">Transmembrane helix</keyword>
<dbReference type="AlphaFoldDB" id="A0A4D4KWA3"/>
<dbReference type="EMBL" id="BJHW01000001">
    <property type="protein sequence ID" value="GDY50129.1"/>
    <property type="molecule type" value="Genomic_DNA"/>
</dbReference>
<feature type="transmembrane region" description="Helical" evidence="1">
    <location>
        <begin position="104"/>
        <end position="123"/>
    </location>
</feature>
<proteinExistence type="predicted"/>
<evidence type="ECO:0000313" key="2">
    <source>
        <dbReference type="EMBL" id="GDY50129.1"/>
    </source>
</evidence>
<keyword evidence="1" id="KW-0812">Transmembrane</keyword>
<keyword evidence="1" id="KW-0472">Membrane</keyword>
<protein>
    <submittedName>
        <fullName evidence="2">Uncharacterized protein</fullName>
    </submittedName>
</protein>